<proteinExistence type="predicted"/>
<accession>A0A6P8HUI7</accession>
<protein>
    <submittedName>
        <fullName evidence="3">Uncharacterized protein LOC116293089</fullName>
    </submittedName>
</protein>
<feature type="non-terminal residue" evidence="3">
    <location>
        <position position="1"/>
    </location>
</feature>
<reference evidence="3" key="1">
    <citation type="submission" date="2025-08" db="UniProtKB">
        <authorList>
            <consortium name="RefSeq"/>
        </authorList>
    </citation>
    <scope>IDENTIFICATION</scope>
    <source>
        <tissue evidence="3">Tentacle</tissue>
    </source>
</reference>
<dbReference type="InterPro" id="IPR007110">
    <property type="entry name" value="Ig-like_dom"/>
</dbReference>
<dbReference type="AlphaFoldDB" id="A0A6P8HUI7"/>
<dbReference type="SUPFAM" id="SSF48726">
    <property type="entry name" value="Immunoglobulin"/>
    <property type="match status" value="1"/>
</dbReference>
<feature type="domain" description="Ig-like" evidence="1">
    <location>
        <begin position="4"/>
        <end position="95"/>
    </location>
</feature>
<dbReference type="InterPro" id="IPR013783">
    <property type="entry name" value="Ig-like_fold"/>
</dbReference>
<dbReference type="Gene3D" id="2.60.40.10">
    <property type="entry name" value="Immunoglobulins"/>
    <property type="match status" value="1"/>
</dbReference>
<dbReference type="InParanoid" id="A0A6P8HUI7"/>
<dbReference type="KEGG" id="aten:116293089"/>
<evidence type="ECO:0000259" key="1">
    <source>
        <dbReference type="PROSITE" id="PS50835"/>
    </source>
</evidence>
<sequence>SELPGIEVSNNVSAEFGDNIVLSCNLTITQAASASQTELTKLMWAKDGRLIEKVLYPREQSLKSLKIYVDRPEVGGIYSCHLTSKLRKVKEYNVTGSTYVSVQPRFFPEKKEEKNVNRLVCTAQGNPLVTEWKRKSLLNDDISVIHIKGMYR</sequence>
<dbReference type="PROSITE" id="PS50835">
    <property type="entry name" value="IG_LIKE"/>
    <property type="match status" value="1"/>
</dbReference>
<dbReference type="RefSeq" id="XP_031556345.1">
    <property type="nucleotide sequence ID" value="XM_031700485.1"/>
</dbReference>
<dbReference type="OrthoDB" id="10348955at2759"/>
<name>A0A6P8HUI7_ACTTE</name>
<dbReference type="InterPro" id="IPR036179">
    <property type="entry name" value="Ig-like_dom_sf"/>
</dbReference>
<evidence type="ECO:0000313" key="2">
    <source>
        <dbReference type="Proteomes" id="UP000515163"/>
    </source>
</evidence>
<dbReference type="GeneID" id="116293089"/>
<dbReference type="Proteomes" id="UP000515163">
    <property type="component" value="Unplaced"/>
</dbReference>
<evidence type="ECO:0000313" key="3">
    <source>
        <dbReference type="RefSeq" id="XP_031556345.1"/>
    </source>
</evidence>
<organism evidence="2 3">
    <name type="scientific">Actinia tenebrosa</name>
    <name type="common">Australian red waratah sea anemone</name>
    <dbReference type="NCBI Taxonomy" id="6105"/>
    <lineage>
        <taxon>Eukaryota</taxon>
        <taxon>Metazoa</taxon>
        <taxon>Cnidaria</taxon>
        <taxon>Anthozoa</taxon>
        <taxon>Hexacorallia</taxon>
        <taxon>Actiniaria</taxon>
        <taxon>Actiniidae</taxon>
        <taxon>Actinia</taxon>
    </lineage>
</organism>
<gene>
    <name evidence="3" type="primary">LOC116293089</name>
</gene>
<keyword evidence="2" id="KW-1185">Reference proteome</keyword>